<evidence type="ECO:0000256" key="2">
    <source>
        <dbReference type="ARBA" id="ARBA00022491"/>
    </source>
</evidence>
<dbReference type="SUPFAM" id="SSF46785">
    <property type="entry name" value="Winged helix' DNA-binding domain"/>
    <property type="match status" value="1"/>
</dbReference>
<evidence type="ECO:0000256" key="6">
    <source>
        <dbReference type="ARBA" id="ARBA00023163"/>
    </source>
</evidence>
<evidence type="ECO:0000256" key="5">
    <source>
        <dbReference type="ARBA" id="ARBA00023125"/>
    </source>
</evidence>
<name>A0A1R1MM49_9BACT</name>
<feature type="binding site" evidence="7">
    <location>
        <position position="130"/>
    </location>
    <ligand>
        <name>Zn(2+)</name>
        <dbReference type="ChEBI" id="CHEBI:29105"/>
    </ligand>
</feature>
<dbReference type="Gene3D" id="3.30.1490.190">
    <property type="match status" value="1"/>
</dbReference>
<gene>
    <name evidence="8" type="ORF">BLW93_02950</name>
</gene>
<sequence length="138" mass="16142">MTTSHRDKKGKRQTRQKVVIYRTVITSKDHPTAEQVYERARKELSTISLATVYRVLKELVKEGKISEIVVNKQSRYDYKTEYHHHFVCTYCGKIFDIDIPICQMARDFVEGPGHIIENAQHTFFGKCKFCAEKEKKGK</sequence>
<keyword evidence="6" id="KW-0804">Transcription</keyword>
<evidence type="ECO:0000256" key="4">
    <source>
        <dbReference type="ARBA" id="ARBA00023015"/>
    </source>
</evidence>
<evidence type="ECO:0000256" key="1">
    <source>
        <dbReference type="ARBA" id="ARBA00007957"/>
    </source>
</evidence>
<keyword evidence="7" id="KW-0479">Metal-binding</keyword>
<comment type="cofactor">
    <cofactor evidence="7">
        <name>Zn(2+)</name>
        <dbReference type="ChEBI" id="CHEBI:29105"/>
    </cofactor>
    <text evidence="7">Binds 1 zinc ion per subunit.</text>
</comment>
<dbReference type="PANTHER" id="PTHR33202:SF7">
    <property type="entry name" value="FERRIC UPTAKE REGULATION PROTEIN"/>
    <property type="match status" value="1"/>
</dbReference>
<keyword evidence="3 7" id="KW-0862">Zinc</keyword>
<dbReference type="InterPro" id="IPR002481">
    <property type="entry name" value="FUR"/>
</dbReference>
<evidence type="ECO:0000256" key="3">
    <source>
        <dbReference type="ARBA" id="ARBA00022833"/>
    </source>
</evidence>
<keyword evidence="5" id="KW-0238">DNA-binding</keyword>
<dbReference type="InterPro" id="IPR036390">
    <property type="entry name" value="WH_DNA-bd_sf"/>
</dbReference>
<dbReference type="EMBL" id="MOEN01000007">
    <property type="protein sequence ID" value="OMH40885.1"/>
    <property type="molecule type" value="Genomic_DNA"/>
</dbReference>
<protein>
    <submittedName>
        <fullName evidence="8">Transcriptional repressor</fullName>
    </submittedName>
</protein>
<dbReference type="STRING" id="1914305.BLW93_02950"/>
<organism evidence="8 9">
    <name type="scientific">Desulfurobacterium indicum</name>
    <dbReference type="NCBI Taxonomy" id="1914305"/>
    <lineage>
        <taxon>Bacteria</taxon>
        <taxon>Pseudomonadati</taxon>
        <taxon>Aquificota</taxon>
        <taxon>Aquificia</taxon>
        <taxon>Desulfurobacteriales</taxon>
        <taxon>Desulfurobacteriaceae</taxon>
        <taxon>Desulfurobacterium</taxon>
    </lineage>
</organism>
<dbReference type="Proteomes" id="UP000187408">
    <property type="component" value="Unassembled WGS sequence"/>
</dbReference>
<keyword evidence="4" id="KW-0805">Transcription regulation</keyword>
<dbReference type="GO" id="GO:0008270">
    <property type="term" value="F:zinc ion binding"/>
    <property type="evidence" value="ECO:0007669"/>
    <property type="project" value="TreeGrafter"/>
</dbReference>
<dbReference type="InterPro" id="IPR036388">
    <property type="entry name" value="WH-like_DNA-bd_sf"/>
</dbReference>
<keyword evidence="2" id="KW-0678">Repressor</keyword>
<dbReference type="GO" id="GO:1900376">
    <property type="term" value="P:regulation of secondary metabolite biosynthetic process"/>
    <property type="evidence" value="ECO:0007669"/>
    <property type="project" value="TreeGrafter"/>
</dbReference>
<dbReference type="OrthoDB" id="8659436at2"/>
<evidence type="ECO:0000313" key="8">
    <source>
        <dbReference type="EMBL" id="OMH40885.1"/>
    </source>
</evidence>
<dbReference type="PANTHER" id="PTHR33202">
    <property type="entry name" value="ZINC UPTAKE REGULATION PROTEIN"/>
    <property type="match status" value="1"/>
</dbReference>
<accession>A0A1R1MM49</accession>
<dbReference type="AlphaFoldDB" id="A0A1R1MM49"/>
<comment type="similarity">
    <text evidence="1">Belongs to the Fur family.</text>
</comment>
<dbReference type="RefSeq" id="WP_076712623.1">
    <property type="nucleotide sequence ID" value="NZ_MOEN01000007.1"/>
</dbReference>
<keyword evidence="9" id="KW-1185">Reference proteome</keyword>
<reference evidence="8 9" key="1">
    <citation type="submission" date="2016-10" db="EMBL/GenBank/DDBJ databases">
        <title>Genome sequence of a sulfur-reducing bacterium Desulfurobacterium indicum K6013.</title>
        <authorList>
            <person name="Cao J."/>
            <person name="Shao Z."/>
            <person name="Alain K."/>
            <person name="Jebbar M."/>
        </authorList>
    </citation>
    <scope>NUCLEOTIDE SEQUENCE [LARGE SCALE GENOMIC DNA]</scope>
    <source>
        <strain evidence="8 9">K6013</strain>
    </source>
</reference>
<dbReference type="GO" id="GO:0000976">
    <property type="term" value="F:transcription cis-regulatory region binding"/>
    <property type="evidence" value="ECO:0007669"/>
    <property type="project" value="TreeGrafter"/>
</dbReference>
<dbReference type="GO" id="GO:0045892">
    <property type="term" value="P:negative regulation of DNA-templated transcription"/>
    <property type="evidence" value="ECO:0007669"/>
    <property type="project" value="TreeGrafter"/>
</dbReference>
<feature type="binding site" evidence="7">
    <location>
        <position position="91"/>
    </location>
    <ligand>
        <name>Zn(2+)</name>
        <dbReference type="ChEBI" id="CHEBI:29105"/>
    </ligand>
</feature>
<feature type="binding site" evidence="7">
    <location>
        <position position="127"/>
    </location>
    <ligand>
        <name>Zn(2+)</name>
        <dbReference type="ChEBI" id="CHEBI:29105"/>
    </ligand>
</feature>
<evidence type="ECO:0000256" key="7">
    <source>
        <dbReference type="PIRSR" id="PIRSR602481-1"/>
    </source>
</evidence>
<evidence type="ECO:0000313" key="9">
    <source>
        <dbReference type="Proteomes" id="UP000187408"/>
    </source>
</evidence>
<dbReference type="CDD" id="cd07153">
    <property type="entry name" value="Fur_like"/>
    <property type="match status" value="1"/>
</dbReference>
<feature type="binding site" evidence="7">
    <location>
        <position position="88"/>
    </location>
    <ligand>
        <name>Zn(2+)</name>
        <dbReference type="ChEBI" id="CHEBI:29105"/>
    </ligand>
</feature>
<dbReference type="GO" id="GO:0003700">
    <property type="term" value="F:DNA-binding transcription factor activity"/>
    <property type="evidence" value="ECO:0007669"/>
    <property type="project" value="InterPro"/>
</dbReference>
<dbReference type="Pfam" id="PF01475">
    <property type="entry name" value="FUR"/>
    <property type="match status" value="1"/>
</dbReference>
<dbReference type="InterPro" id="IPR043135">
    <property type="entry name" value="Fur_C"/>
</dbReference>
<comment type="caution">
    <text evidence="8">The sequence shown here is derived from an EMBL/GenBank/DDBJ whole genome shotgun (WGS) entry which is preliminary data.</text>
</comment>
<dbReference type="Gene3D" id="1.10.10.10">
    <property type="entry name" value="Winged helix-like DNA-binding domain superfamily/Winged helix DNA-binding domain"/>
    <property type="match status" value="1"/>
</dbReference>
<proteinExistence type="inferred from homology"/>